<dbReference type="EMBL" id="JBHULR010000021">
    <property type="protein sequence ID" value="MFD2550013.1"/>
    <property type="molecule type" value="Genomic_DNA"/>
</dbReference>
<feature type="chain" id="PRO_5045576503" evidence="1">
    <location>
        <begin position="20"/>
        <end position="295"/>
    </location>
</feature>
<dbReference type="Pfam" id="PF01663">
    <property type="entry name" value="Phosphodiest"/>
    <property type="match status" value="1"/>
</dbReference>
<evidence type="ECO:0000313" key="2">
    <source>
        <dbReference type="EMBL" id="MFD2550013.1"/>
    </source>
</evidence>
<dbReference type="Proteomes" id="UP001597545">
    <property type="component" value="Unassembled WGS sequence"/>
</dbReference>
<dbReference type="InterPro" id="IPR017850">
    <property type="entry name" value="Alkaline_phosphatase_core_sf"/>
</dbReference>
<protein>
    <submittedName>
        <fullName evidence="2">Alkaline phosphatase</fullName>
    </submittedName>
</protein>
<evidence type="ECO:0000313" key="3">
    <source>
        <dbReference type="Proteomes" id="UP001597545"/>
    </source>
</evidence>
<sequence>MKRLFPFVLLMLLLPSAQAQVKKAKHIILIGCDGLGAYAIPQADMPHVKALMSDGAWTLKARSVLPSSSAVNWASMLMGTGPTMHGYTEWGSQTPEIPSIEQNRYRLFPSIFGVIREQRPHAKTAAVYSWPGIGYLIEKDAISTVVSANDNEDLCTEEAIRVIKAEKPMFMFIHFDEPDHTGHAAGHRTEAYYTKLTEVDARIGKIKQAISDAGIADQTILIVTSDHGGKDKGHGGKSLDEVEVPWIMHGVGVKKGTPLSSHIITYDMATTIAWILGIKPPQSWRGQAITEAFAK</sequence>
<proteinExistence type="predicted"/>
<keyword evidence="3" id="KW-1185">Reference proteome</keyword>
<accession>A0ABW5KNH2</accession>
<keyword evidence="1" id="KW-0732">Signal</keyword>
<gene>
    <name evidence="2" type="ORF">ACFSR5_20370</name>
</gene>
<name>A0ABW5KNH2_9SPHI</name>
<dbReference type="PANTHER" id="PTHR10151:SF120">
    <property type="entry name" value="BIS(5'-ADENOSYL)-TRIPHOSPHATASE"/>
    <property type="match status" value="1"/>
</dbReference>
<dbReference type="PANTHER" id="PTHR10151">
    <property type="entry name" value="ECTONUCLEOTIDE PYROPHOSPHATASE/PHOSPHODIESTERASE"/>
    <property type="match status" value="1"/>
</dbReference>
<dbReference type="InterPro" id="IPR002591">
    <property type="entry name" value="Phosphodiest/P_Trfase"/>
</dbReference>
<organism evidence="2 3">
    <name type="scientific">Sphingobacterium suaedae</name>
    <dbReference type="NCBI Taxonomy" id="1686402"/>
    <lineage>
        <taxon>Bacteria</taxon>
        <taxon>Pseudomonadati</taxon>
        <taxon>Bacteroidota</taxon>
        <taxon>Sphingobacteriia</taxon>
        <taxon>Sphingobacteriales</taxon>
        <taxon>Sphingobacteriaceae</taxon>
        <taxon>Sphingobacterium</taxon>
    </lineage>
</organism>
<dbReference type="SUPFAM" id="SSF53649">
    <property type="entry name" value="Alkaline phosphatase-like"/>
    <property type="match status" value="1"/>
</dbReference>
<evidence type="ECO:0000256" key="1">
    <source>
        <dbReference type="SAM" id="SignalP"/>
    </source>
</evidence>
<feature type="signal peptide" evidence="1">
    <location>
        <begin position="1"/>
        <end position="19"/>
    </location>
</feature>
<dbReference type="CDD" id="cd00016">
    <property type="entry name" value="ALP_like"/>
    <property type="match status" value="1"/>
</dbReference>
<dbReference type="RefSeq" id="WP_380906424.1">
    <property type="nucleotide sequence ID" value="NZ_JBHUEG010000018.1"/>
</dbReference>
<dbReference type="Gene3D" id="3.40.720.10">
    <property type="entry name" value="Alkaline Phosphatase, subunit A"/>
    <property type="match status" value="1"/>
</dbReference>
<comment type="caution">
    <text evidence="2">The sequence shown here is derived from an EMBL/GenBank/DDBJ whole genome shotgun (WGS) entry which is preliminary data.</text>
</comment>
<reference evidence="3" key="1">
    <citation type="journal article" date="2019" name="Int. J. Syst. Evol. Microbiol.">
        <title>The Global Catalogue of Microorganisms (GCM) 10K type strain sequencing project: providing services to taxonomists for standard genome sequencing and annotation.</title>
        <authorList>
            <consortium name="The Broad Institute Genomics Platform"/>
            <consortium name="The Broad Institute Genome Sequencing Center for Infectious Disease"/>
            <person name="Wu L."/>
            <person name="Ma J."/>
        </authorList>
    </citation>
    <scope>NUCLEOTIDE SEQUENCE [LARGE SCALE GENOMIC DNA]</scope>
    <source>
        <strain evidence="3">KCTC 42662</strain>
    </source>
</reference>